<proteinExistence type="predicted"/>
<evidence type="ECO:0000313" key="3">
    <source>
        <dbReference type="EMBL" id="OXA60568.1"/>
    </source>
</evidence>
<feature type="transmembrane region" description="Helical" evidence="1">
    <location>
        <begin position="334"/>
        <end position="355"/>
    </location>
</feature>
<gene>
    <name evidence="3" type="ORF">Fcan01_04816</name>
</gene>
<dbReference type="Proteomes" id="UP000198287">
    <property type="component" value="Unassembled WGS sequence"/>
</dbReference>
<keyword evidence="4" id="KW-1185">Reference proteome</keyword>
<evidence type="ECO:0000256" key="1">
    <source>
        <dbReference type="SAM" id="Phobius"/>
    </source>
</evidence>
<keyword evidence="1" id="KW-0472">Membrane</keyword>
<evidence type="ECO:0000313" key="4">
    <source>
        <dbReference type="Proteomes" id="UP000198287"/>
    </source>
</evidence>
<name>A0A226ETM9_FOLCA</name>
<feature type="transmembrane region" description="Helical" evidence="1">
    <location>
        <begin position="367"/>
        <end position="383"/>
    </location>
</feature>
<feature type="transmembrane region" description="Helical" evidence="1">
    <location>
        <begin position="389"/>
        <end position="410"/>
    </location>
</feature>
<feature type="chain" id="PRO_5012059003" evidence="2">
    <location>
        <begin position="20"/>
        <end position="553"/>
    </location>
</feature>
<feature type="signal peptide" evidence="2">
    <location>
        <begin position="1"/>
        <end position="19"/>
    </location>
</feature>
<dbReference type="EMBL" id="LNIX01000002">
    <property type="protein sequence ID" value="OXA60568.1"/>
    <property type="molecule type" value="Genomic_DNA"/>
</dbReference>
<organism evidence="3 4">
    <name type="scientific">Folsomia candida</name>
    <name type="common">Springtail</name>
    <dbReference type="NCBI Taxonomy" id="158441"/>
    <lineage>
        <taxon>Eukaryota</taxon>
        <taxon>Metazoa</taxon>
        <taxon>Ecdysozoa</taxon>
        <taxon>Arthropoda</taxon>
        <taxon>Hexapoda</taxon>
        <taxon>Collembola</taxon>
        <taxon>Entomobryomorpha</taxon>
        <taxon>Isotomoidea</taxon>
        <taxon>Isotomidae</taxon>
        <taxon>Proisotominae</taxon>
        <taxon>Folsomia</taxon>
    </lineage>
</organism>
<evidence type="ECO:0000256" key="2">
    <source>
        <dbReference type="SAM" id="SignalP"/>
    </source>
</evidence>
<dbReference type="AlphaFoldDB" id="A0A226ETM9"/>
<keyword evidence="2" id="KW-0732">Signal</keyword>
<comment type="caution">
    <text evidence="3">The sequence shown here is derived from an EMBL/GenBank/DDBJ whole genome shotgun (WGS) entry which is preliminary data.</text>
</comment>
<reference evidence="3 4" key="1">
    <citation type="submission" date="2015-12" db="EMBL/GenBank/DDBJ databases">
        <title>The genome of Folsomia candida.</title>
        <authorList>
            <person name="Faddeeva A."/>
            <person name="Derks M.F."/>
            <person name="Anvar Y."/>
            <person name="Smit S."/>
            <person name="Van Straalen N."/>
            <person name="Roelofs D."/>
        </authorList>
    </citation>
    <scope>NUCLEOTIDE SEQUENCE [LARGE SCALE GENOMIC DNA]</scope>
    <source>
        <strain evidence="3 4">VU population</strain>
        <tissue evidence="3">Whole body</tissue>
    </source>
</reference>
<sequence>MLVSKKFVLILSLILPVLTHHSTNSVWSIRPGQFCSIRCICHNFHTVEKDFLSELFESPLHLIEILNSSYAASHHQLSEGYNLKNIRFANRFNSNCYFHTLINLQWNELISVVKKSGFNFAAQSWFIWIVGESTNIPRPQNVPDEIEILVSIPLLIIKKTINIEELFWSIYYFDNSQNKIRWNSEPLTYKSVNAEYLRHANQIRSYQRIIVVHTMGTVFTQEFCFLDKFSARNLFRCTPLEPLVGIVISRANLTIKIVQNQLSSKYSATRHLQFKMMSLQNGLLSDVDISHIILTNSVIRSLGTDELRIIYCKYSGPALRVEWGVFLAPFHTSVWTFTLLTIQTIAILGLVLQKISIRASYELCREYIKLFVAVTVFFLNGMPNRSLTSVPIVILAFAAIMNIFMVNEYLSVMTTDFIAYPLEEGIKTISTLFQKQGYRLLFGHGGTEIEIFHLVKDDIESKLENGHKLTFGVDTVERNFTHFTREMFRSMVETRGCMLGASKTFQDRKIIFLCRKGREYNAVDRRGRSCCEVELFGWLREDANVIEDASGGV</sequence>
<keyword evidence="1" id="KW-0812">Transmembrane</keyword>
<keyword evidence="1" id="KW-1133">Transmembrane helix</keyword>
<accession>A0A226ETM9</accession>
<protein>
    <submittedName>
        <fullName evidence="3">Uncharacterized protein</fullName>
    </submittedName>
</protein>